<evidence type="ECO:0000256" key="8">
    <source>
        <dbReference type="SAM" id="SignalP"/>
    </source>
</evidence>
<evidence type="ECO:0000256" key="1">
    <source>
        <dbReference type="ARBA" id="ARBA00004571"/>
    </source>
</evidence>
<comment type="similarity">
    <text evidence="7">Belongs to the TonB-dependent receptor family.</text>
</comment>
<accession>A0A495MLE4</accession>
<keyword evidence="6 7" id="KW-0998">Cell outer membrane</keyword>
<evidence type="ECO:0000256" key="3">
    <source>
        <dbReference type="ARBA" id="ARBA00022452"/>
    </source>
</evidence>
<comment type="subcellular location">
    <subcellularLocation>
        <location evidence="1 7">Cell outer membrane</location>
        <topology evidence="1 7">Multi-pass membrane protein</topology>
    </subcellularLocation>
</comment>
<feature type="signal peptide" evidence="8">
    <location>
        <begin position="1"/>
        <end position="22"/>
    </location>
</feature>
<evidence type="ECO:0000313" key="10">
    <source>
        <dbReference type="EMBL" id="RKS25693.1"/>
    </source>
</evidence>
<dbReference type="OrthoDB" id="9768177at2"/>
<name>A0A495MLE4_9FLAO</name>
<dbReference type="Gene3D" id="2.170.130.10">
    <property type="entry name" value="TonB-dependent receptor, plug domain"/>
    <property type="match status" value="1"/>
</dbReference>
<dbReference type="Proteomes" id="UP000277579">
    <property type="component" value="Unassembled WGS sequence"/>
</dbReference>
<protein>
    <submittedName>
        <fullName evidence="10">TonB-linked SusC/RagA family outer membrane protein</fullName>
    </submittedName>
</protein>
<evidence type="ECO:0000259" key="9">
    <source>
        <dbReference type="Pfam" id="PF07715"/>
    </source>
</evidence>
<evidence type="ECO:0000256" key="4">
    <source>
        <dbReference type="ARBA" id="ARBA00022692"/>
    </source>
</evidence>
<dbReference type="NCBIfam" id="TIGR04057">
    <property type="entry name" value="SusC_RagA_signa"/>
    <property type="match status" value="1"/>
</dbReference>
<dbReference type="PROSITE" id="PS52016">
    <property type="entry name" value="TONB_DEPENDENT_REC_3"/>
    <property type="match status" value="1"/>
</dbReference>
<dbReference type="InterPro" id="IPR039426">
    <property type="entry name" value="TonB-dep_rcpt-like"/>
</dbReference>
<keyword evidence="11" id="KW-1185">Reference proteome</keyword>
<feature type="chain" id="PRO_5019725842" evidence="8">
    <location>
        <begin position="23"/>
        <end position="1046"/>
    </location>
</feature>
<dbReference type="InterPro" id="IPR012910">
    <property type="entry name" value="Plug_dom"/>
</dbReference>
<evidence type="ECO:0000256" key="5">
    <source>
        <dbReference type="ARBA" id="ARBA00023136"/>
    </source>
</evidence>
<dbReference type="NCBIfam" id="TIGR04056">
    <property type="entry name" value="OMP_RagA_SusC"/>
    <property type="match status" value="1"/>
</dbReference>
<sequence>MRSKFKWIFALLLAFSMQFSFAQEKTISGTITDSQGLPLPGVAVVVKGTTRGTQTDFDGKYSIAASQGEVLVFTYVGHKTSTVTVGASSSVNVALQEEATSLETVVVDSYRTTSKKRSANAVATITSETMEGRPNVSFLQTLQSQVAGLNIATSSGSPGSAKIDVILRGLSSVNGNTEPLFIIDGVAANQNVFRSFNSEDIERIDVLKDAGATSIYGNRGANGVIVVKTKRGSYNSKLKVRYTATTGFTNLQDHDYKLTNAQQLLTLENIVGAGMGATLTPEQVAGWNSPLTPELSVGLTENQIKYWGTNTDWQKVFFRTGISKNHNLSFTQGSENMTNFTSLSYFDQDGIVPNTGFKRFTFRTNFTGKSADGKFTYGTNLTAAYSKRVQLEQETRTDINANTLQNPLQGLLASQPYLNPAQYVNGQQLFDEFGAPSFEINPFMLMDYLNPENIPSSFEETKILANATATYNFTDALSFTTTMGIDYVLNQRLFARAPQSYLAIVATPAGAQFGGIEQQQTDRDFSFNLVNKLSYNKTFNDKHTVEVSVFNEYIKAHRRAENWTQQGLDPRTWSLGAGTGFVPFNPATPTLYNRIIGGLKRDAGLFSYFATASYDYDSKYGVEATVRRDASYKFIQDNTWGTFWSVSARWNIDQEAFMENSIFDVLKLRASYGTTGNQNVLAAAYGANPLYLANNNVRDLNSSQAGYNNAASLGVATIANVDLQWETTKQANVGIDFTMWKRLSGSLDVYRKKTIDLFDDNYVSAVNQLYTIAANTQSSIINSGVELLLRYDVFKEGDFKLDLFVNGSYNKNEWADLVYPNPANDFIQVADNFVQQNGSQINTYFVVPYVGVNPDNGNLLFLDRNNNLTETPTNEDRRNSGKSMIPKYQGGFGFNTSYKGFFVNANFSFVADIYRFDFDLLNLSNPASGIGTGPVVSELLNAWTPTNTGSNVPSLTATNINAAETFSDRYLVDADYIRMRNLSFGYEFPAKLLDKTLFSGVKFYTQLENYLTWSKWRGFDVEGLNSSNQGGYPSPKVISFGVDLQF</sequence>
<dbReference type="InterPro" id="IPR023997">
    <property type="entry name" value="TonB-dep_OMP_SusC/RagA_CS"/>
</dbReference>
<reference evidence="10 11" key="1">
    <citation type="submission" date="2018-10" db="EMBL/GenBank/DDBJ databases">
        <title>Genomic Encyclopedia of Archaeal and Bacterial Type Strains, Phase II (KMG-II): from individual species to whole genera.</title>
        <authorList>
            <person name="Goeker M."/>
        </authorList>
    </citation>
    <scope>NUCLEOTIDE SEQUENCE [LARGE SCALE GENOMIC DNA]</scope>
    <source>
        <strain evidence="10 11">DSM 29537</strain>
    </source>
</reference>
<proteinExistence type="inferred from homology"/>
<keyword evidence="2 7" id="KW-0813">Transport</keyword>
<evidence type="ECO:0000256" key="7">
    <source>
        <dbReference type="PROSITE-ProRule" id="PRU01360"/>
    </source>
</evidence>
<dbReference type="Gene3D" id="2.60.40.1120">
    <property type="entry name" value="Carboxypeptidase-like, regulatory domain"/>
    <property type="match status" value="1"/>
</dbReference>
<dbReference type="GO" id="GO:0009279">
    <property type="term" value="C:cell outer membrane"/>
    <property type="evidence" value="ECO:0007669"/>
    <property type="project" value="UniProtKB-SubCell"/>
</dbReference>
<keyword evidence="5 7" id="KW-0472">Membrane</keyword>
<dbReference type="InterPro" id="IPR037066">
    <property type="entry name" value="Plug_dom_sf"/>
</dbReference>
<dbReference type="Gene3D" id="2.40.170.20">
    <property type="entry name" value="TonB-dependent receptor, beta-barrel domain"/>
    <property type="match status" value="1"/>
</dbReference>
<evidence type="ECO:0000256" key="6">
    <source>
        <dbReference type="ARBA" id="ARBA00023237"/>
    </source>
</evidence>
<dbReference type="SUPFAM" id="SSF49464">
    <property type="entry name" value="Carboxypeptidase regulatory domain-like"/>
    <property type="match status" value="1"/>
</dbReference>
<dbReference type="Pfam" id="PF13715">
    <property type="entry name" value="CarbopepD_reg_2"/>
    <property type="match status" value="1"/>
</dbReference>
<evidence type="ECO:0000256" key="2">
    <source>
        <dbReference type="ARBA" id="ARBA00022448"/>
    </source>
</evidence>
<dbReference type="InterPro" id="IPR023996">
    <property type="entry name" value="TonB-dep_OMP_SusC/RagA"/>
</dbReference>
<feature type="domain" description="TonB-dependent receptor plug" evidence="9">
    <location>
        <begin position="115"/>
        <end position="224"/>
    </location>
</feature>
<dbReference type="AlphaFoldDB" id="A0A495MLE4"/>
<keyword evidence="4 7" id="KW-0812">Transmembrane</keyword>
<evidence type="ECO:0000313" key="11">
    <source>
        <dbReference type="Proteomes" id="UP000277579"/>
    </source>
</evidence>
<comment type="caution">
    <text evidence="10">The sequence shown here is derived from an EMBL/GenBank/DDBJ whole genome shotgun (WGS) entry which is preliminary data.</text>
</comment>
<keyword evidence="8" id="KW-0732">Signal</keyword>
<dbReference type="InterPro" id="IPR008969">
    <property type="entry name" value="CarboxyPept-like_regulatory"/>
</dbReference>
<dbReference type="EMBL" id="RBLC01000001">
    <property type="protein sequence ID" value="RKS25693.1"/>
    <property type="molecule type" value="Genomic_DNA"/>
</dbReference>
<dbReference type="SUPFAM" id="SSF56935">
    <property type="entry name" value="Porins"/>
    <property type="match status" value="1"/>
</dbReference>
<gene>
    <name evidence="10" type="ORF">CLV94_0735</name>
</gene>
<keyword evidence="3 7" id="KW-1134">Transmembrane beta strand</keyword>
<dbReference type="RefSeq" id="WP_121375073.1">
    <property type="nucleotide sequence ID" value="NZ_RBLC01000001.1"/>
</dbReference>
<dbReference type="InterPro" id="IPR036942">
    <property type="entry name" value="Beta-barrel_TonB_sf"/>
</dbReference>
<dbReference type="Pfam" id="PF07715">
    <property type="entry name" value="Plug"/>
    <property type="match status" value="1"/>
</dbReference>
<organism evidence="10 11">
    <name type="scientific">Flavobacterium endophyticum</name>
    <dbReference type="NCBI Taxonomy" id="1540163"/>
    <lineage>
        <taxon>Bacteria</taxon>
        <taxon>Pseudomonadati</taxon>
        <taxon>Bacteroidota</taxon>
        <taxon>Flavobacteriia</taxon>
        <taxon>Flavobacteriales</taxon>
        <taxon>Flavobacteriaceae</taxon>
        <taxon>Flavobacterium</taxon>
    </lineage>
</organism>